<organism evidence="2 3">
    <name type="scientific">Thiomonas bhubaneswarensis</name>
    <dbReference type="NCBI Taxonomy" id="339866"/>
    <lineage>
        <taxon>Bacteria</taxon>
        <taxon>Pseudomonadati</taxon>
        <taxon>Pseudomonadota</taxon>
        <taxon>Betaproteobacteria</taxon>
        <taxon>Burkholderiales</taxon>
        <taxon>Thiomonas</taxon>
    </lineage>
</organism>
<dbReference type="InterPro" id="IPR003793">
    <property type="entry name" value="UPF0166"/>
</dbReference>
<dbReference type="STRING" id="339866.GCA_001418255_02832"/>
<dbReference type="PANTHER" id="PTHR35983">
    <property type="entry name" value="UPF0166 PROTEIN TM_0021"/>
    <property type="match status" value="1"/>
</dbReference>
<dbReference type="SUPFAM" id="SSF54913">
    <property type="entry name" value="GlnB-like"/>
    <property type="match status" value="1"/>
</dbReference>
<gene>
    <name evidence="2" type="ORF">Ga0061069_11247</name>
</gene>
<accession>A0A0K6IAV2</accession>
<keyword evidence="3" id="KW-1185">Reference proteome</keyword>
<reference evidence="3" key="1">
    <citation type="submission" date="2015-08" db="EMBL/GenBank/DDBJ databases">
        <authorList>
            <person name="Varghese N."/>
        </authorList>
    </citation>
    <scope>NUCLEOTIDE SEQUENCE [LARGE SCALE GENOMIC DNA]</scope>
    <source>
        <strain evidence="3">DSM 18181</strain>
    </source>
</reference>
<evidence type="ECO:0000313" key="3">
    <source>
        <dbReference type="Proteomes" id="UP000183649"/>
    </source>
</evidence>
<dbReference type="OrthoDB" id="5295185at2"/>
<dbReference type="InterPro" id="IPR011322">
    <property type="entry name" value="N-reg_PII-like_a/b"/>
</dbReference>
<dbReference type="Gene3D" id="3.30.70.120">
    <property type="match status" value="1"/>
</dbReference>
<proteinExistence type="inferred from homology"/>
<evidence type="ECO:0000313" key="2">
    <source>
        <dbReference type="EMBL" id="CUB00265.1"/>
    </source>
</evidence>
<dbReference type="PANTHER" id="PTHR35983:SF1">
    <property type="entry name" value="UPF0166 PROTEIN TM_0021"/>
    <property type="match status" value="1"/>
</dbReference>
<dbReference type="Proteomes" id="UP000183649">
    <property type="component" value="Unassembled WGS sequence"/>
</dbReference>
<sequence>MSAKSVTMVRVYIKEGDKDSGHHDLMRSIFKLLHEQHKVHGVTVFRGVAGFGSKGEVHADDLLRLNVHLPLVLEFFDEPEVVEAVLPRIQEMVPPGHIVYWSAQCGCAVD</sequence>
<dbReference type="RefSeq" id="WP_055451649.1">
    <property type="nucleotide sequence ID" value="NZ_CYHF01000012.1"/>
</dbReference>
<comment type="similarity">
    <text evidence="1">Belongs to the UPF0166 family.</text>
</comment>
<dbReference type="AlphaFoldDB" id="A0A0K6IAV2"/>
<dbReference type="Pfam" id="PF02641">
    <property type="entry name" value="DUF190"/>
    <property type="match status" value="1"/>
</dbReference>
<dbReference type="EMBL" id="CYHF01000012">
    <property type="protein sequence ID" value="CUB00265.1"/>
    <property type="molecule type" value="Genomic_DNA"/>
</dbReference>
<protein>
    <submittedName>
        <fullName evidence="2">PII-like signaling protein</fullName>
    </submittedName>
</protein>
<dbReference type="InterPro" id="IPR015867">
    <property type="entry name" value="N-reg_PII/ATP_PRibTrfase_C"/>
</dbReference>
<evidence type="ECO:0000256" key="1">
    <source>
        <dbReference type="ARBA" id="ARBA00010554"/>
    </source>
</evidence>
<name>A0A0K6IAV2_9BURK</name>